<gene>
    <name evidence="1" type="ORF">SAMN05216278_1669</name>
</gene>
<dbReference type="Proteomes" id="UP000199289">
    <property type="component" value="Unassembled WGS sequence"/>
</dbReference>
<evidence type="ECO:0000313" key="2">
    <source>
        <dbReference type="Proteomes" id="UP000199289"/>
    </source>
</evidence>
<evidence type="ECO:0008006" key="3">
    <source>
        <dbReference type="Google" id="ProtNLM"/>
    </source>
</evidence>
<reference evidence="2" key="1">
    <citation type="submission" date="2016-10" db="EMBL/GenBank/DDBJ databases">
        <authorList>
            <person name="Varghese N."/>
            <person name="Submissions S."/>
        </authorList>
    </citation>
    <scope>NUCLEOTIDE SEQUENCE [LARGE SCALE GENOMIC DNA]</scope>
    <source>
        <strain evidence="2">CGMCC 1.12397</strain>
    </source>
</reference>
<proteinExistence type="predicted"/>
<dbReference type="EMBL" id="FNKQ01000002">
    <property type="protein sequence ID" value="SDQ47777.1"/>
    <property type="molecule type" value="Genomic_DNA"/>
</dbReference>
<protein>
    <recommendedName>
        <fullName evidence="3">DUF1059 domain-containing protein</fullName>
    </recommendedName>
</protein>
<organism evidence="1 2">
    <name type="scientific">Halopelagius longus</name>
    <dbReference type="NCBI Taxonomy" id="1236180"/>
    <lineage>
        <taxon>Archaea</taxon>
        <taxon>Methanobacteriati</taxon>
        <taxon>Methanobacteriota</taxon>
        <taxon>Stenosarchaea group</taxon>
        <taxon>Halobacteria</taxon>
        <taxon>Halobacteriales</taxon>
        <taxon>Haloferacaceae</taxon>
    </lineage>
</organism>
<accession>A0A1H1B760</accession>
<dbReference type="AlphaFoldDB" id="A0A1H1B760"/>
<name>A0A1H1B760_9EURY</name>
<sequence>MTYTVICIECGLRREMDELDDVLNFREAHKEQYDRHHVEFELIQ</sequence>
<evidence type="ECO:0000313" key="1">
    <source>
        <dbReference type="EMBL" id="SDQ47777.1"/>
    </source>
</evidence>